<keyword evidence="9" id="KW-1185">Reference proteome</keyword>
<comment type="catalytic activity">
    <reaction evidence="6">
        <text>biotin + L-lysyl-[protein] + ATP = N(6)-biotinyl-L-lysyl-[protein] + AMP + diphosphate + H(+)</text>
        <dbReference type="Rhea" id="RHEA:11756"/>
        <dbReference type="Rhea" id="RHEA-COMP:9752"/>
        <dbReference type="Rhea" id="RHEA-COMP:10505"/>
        <dbReference type="ChEBI" id="CHEBI:15378"/>
        <dbReference type="ChEBI" id="CHEBI:29969"/>
        <dbReference type="ChEBI" id="CHEBI:30616"/>
        <dbReference type="ChEBI" id="CHEBI:33019"/>
        <dbReference type="ChEBI" id="CHEBI:57586"/>
        <dbReference type="ChEBI" id="CHEBI:83144"/>
        <dbReference type="ChEBI" id="CHEBI:456215"/>
        <dbReference type="EC" id="6.3.4.15"/>
    </reaction>
</comment>
<dbReference type="SUPFAM" id="SSF50037">
    <property type="entry name" value="C-terminal domain of transcriptional repressors"/>
    <property type="match status" value="1"/>
</dbReference>
<keyword evidence="2" id="KW-0547">Nucleotide-binding</keyword>
<dbReference type="RefSeq" id="WP_139938143.1">
    <property type="nucleotide sequence ID" value="NZ_JBHSYP010000022.1"/>
</dbReference>
<dbReference type="GO" id="GO:0005737">
    <property type="term" value="C:cytoplasm"/>
    <property type="evidence" value="ECO:0007669"/>
    <property type="project" value="TreeGrafter"/>
</dbReference>
<evidence type="ECO:0000256" key="4">
    <source>
        <dbReference type="ARBA" id="ARBA00023267"/>
    </source>
</evidence>
<gene>
    <name evidence="8" type="ORF">FIV46_02105</name>
</gene>
<comment type="caution">
    <text evidence="8">The sequence shown here is derived from an EMBL/GenBank/DDBJ whole genome shotgun (WGS) entry which is preliminary data.</text>
</comment>
<sequence>MTTAKDIQLPEGYGLQAFDVLDSTNEEAKRLAAEKPTQHLWVQADQQSAGKGRRGREWISERGNLFCSLLWKADCDLKTASQLSFVSALAVRDVIADFLQADRRVLCKWPNDVLVDGKKVSGILLETAGEGLTDPEYVIIGIGINLSRHPEEALYPASNLAELGCPDLEPLPALQSLVASLDYWMTEWRQKGFDYIRRRWLERAKGQGEQIIIRLPDEEIHGRFIDLDVTGGLKVETESGIRVIAAGDVFFAPAG</sequence>
<dbReference type="Pfam" id="PF02237">
    <property type="entry name" value="BPL_C"/>
    <property type="match status" value="1"/>
</dbReference>
<dbReference type="AlphaFoldDB" id="A0A501PR08"/>
<proteinExistence type="predicted"/>
<evidence type="ECO:0000313" key="9">
    <source>
        <dbReference type="Proteomes" id="UP000319148"/>
    </source>
</evidence>
<dbReference type="Pfam" id="PF03099">
    <property type="entry name" value="BPL_LplA_LipB"/>
    <property type="match status" value="1"/>
</dbReference>
<dbReference type="PROSITE" id="PS51733">
    <property type="entry name" value="BPL_LPL_CATALYTIC"/>
    <property type="match status" value="1"/>
</dbReference>
<organism evidence="8 9">
    <name type="scientific">Emcibacter nanhaiensis</name>
    <dbReference type="NCBI Taxonomy" id="1505037"/>
    <lineage>
        <taxon>Bacteria</taxon>
        <taxon>Pseudomonadati</taxon>
        <taxon>Pseudomonadota</taxon>
        <taxon>Alphaproteobacteria</taxon>
        <taxon>Emcibacterales</taxon>
        <taxon>Emcibacteraceae</taxon>
        <taxon>Emcibacter</taxon>
    </lineage>
</organism>
<evidence type="ECO:0000259" key="7">
    <source>
        <dbReference type="PROSITE" id="PS51733"/>
    </source>
</evidence>
<dbReference type="InterPro" id="IPR003142">
    <property type="entry name" value="BPL_C"/>
</dbReference>
<evidence type="ECO:0000256" key="3">
    <source>
        <dbReference type="ARBA" id="ARBA00022840"/>
    </source>
</evidence>
<name>A0A501PR08_9PROT</name>
<dbReference type="EMBL" id="VFIY01000004">
    <property type="protein sequence ID" value="TPD62893.1"/>
    <property type="molecule type" value="Genomic_DNA"/>
</dbReference>
<keyword evidence="1 8" id="KW-0436">Ligase</keyword>
<dbReference type="EC" id="6.3.4.15" evidence="5"/>
<feature type="domain" description="BPL/LPL catalytic" evidence="7">
    <location>
        <begin position="14"/>
        <end position="189"/>
    </location>
</feature>
<evidence type="ECO:0000256" key="2">
    <source>
        <dbReference type="ARBA" id="ARBA00022741"/>
    </source>
</evidence>
<dbReference type="Proteomes" id="UP000319148">
    <property type="component" value="Unassembled WGS sequence"/>
</dbReference>
<dbReference type="SUPFAM" id="SSF55681">
    <property type="entry name" value="Class II aaRS and biotin synthetases"/>
    <property type="match status" value="1"/>
</dbReference>
<dbReference type="GO" id="GO:0005524">
    <property type="term" value="F:ATP binding"/>
    <property type="evidence" value="ECO:0007669"/>
    <property type="project" value="UniProtKB-KW"/>
</dbReference>
<dbReference type="InterPro" id="IPR004408">
    <property type="entry name" value="Biotin_CoA_COase_ligase"/>
</dbReference>
<reference evidence="9" key="1">
    <citation type="submission" date="2019-06" db="EMBL/GenBank/DDBJ databases">
        <title>The complete genome of Emcibacter congregatus ZYLT.</title>
        <authorList>
            <person name="Zhao Z."/>
        </authorList>
    </citation>
    <scope>NUCLEOTIDE SEQUENCE [LARGE SCALE GENOMIC DNA]</scope>
    <source>
        <strain evidence="9">MCCC 1A06723</strain>
    </source>
</reference>
<dbReference type="CDD" id="cd16442">
    <property type="entry name" value="BPL"/>
    <property type="match status" value="1"/>
</dbReference>
<dbReference type="Gene3D" id="3.30.930.10">
    <property type="entry name" value="Bira Bifunctional Protein, Domain 2"/>
    <property type="match status" value="1"/>
</dbReference>
<dbReference type="Gene3D" id="2.30.30.100">
    <property type="match status" value="1"/>
</dbReference>
<dbReference type="InterPro" id="IPR045864">
    <property type="entry name" value="aa-tRNA-synth_II/BPL/LPL"/>
</dbReference>
<protein>
    <recommendedName>
        <fullName evidence="5">biotin--[biotin carboxyl-carrier protein] ligase</fullName>
        <ecNumber evidence="5">6.3.4.15</ecNumber>
    </recommendedName>
</protein>
<dbReference type="InterPro" id="IPR008988">
    <property type="entry name" value="Transcriptional_repressor_C"/>
</dbReference>
<keyword evidence="3" id="KW-0067">ATP-binding</keyword>
<dbReference type="PANTHER" id="PTHR12835">
    <property type="entry name" value="BIOTIN PROTEIN LIGASE"/>
    <property type="match status" value="1"/>
</dbReference>
<evidence type="ECO:0000313" key="8">
    <source>
        <dbReference type="EMBL" id="TPD62893.1"/>
    </source>
</evidence>
<dbReference type="InterPro" id="IPR004143">
    <property type="entry name" value="BPL_LPL_catalytic"/>
</dbReference>
<evidence type="ECO:0000256" key="5">
    <source>
        <dbReference type="ARBA" id="ARBA00024227"/>
    </source>
</evidence>
<evidence type="ECO:0000256" key="1">
    <source>
        <dbReference type="ARBA" id="ARBA00022598"/>
    </source>
</evidence>
<dbReference type="NCBIfam" id="TIGR00121">
    <property type="entry name" value="birA_ligase"/>
    <property type="match status" value="1"/>
</dbReference>
<dbReference type="GO" id="GO:0004077">
    <property type="term" value="F:biotin--[biotin carboxyl-carrier protein] ligase activity"/>
    <property type="evidence" value="ECO:0007669"/>
    <property type="project" value="UniProtKB-EC"/>
</dbReference>
<evidence type="ECO:0000256" key="6">
    <source>
        <dbReference type="ARBA" id="ARBA00047846"/>
    </source>
</evidence>
<dbReference type="PANTHER" id="PTHR12835:SF5">
    <property type="entry name" value="BIOTIN--PROTEIN LIGASE"/>
    <property type="match status" value="1"/>
</dbReference>
<dbReference type="OrthoDB" id="9807064at2"/>
<accession>A0A501PR08</accession>
<keyword evidence="4" id="KW-0092">Biotin</keyword>